<sequence>MLKHLLVIILVLVLGLAGYLFFTSRAFTNTLDAMELVSDDAILVFETREPVKAWNQLVSQPIWGRLSAVPSLQEVEKQLVALDSLTGKDGKLEASLGGNQFIISMHPTAKAEFDFLFMVAFEDKSQDQFIQSIKSRLDESRINSRNYSGETIYEYSTIGSQKKLSYALLENIIIGSFNSFLIEEAIRHLQSPNLAGFKSTYKELYQSKKDLSKEVGVFRLGTRGVAAFVHGVAQRDDLRFVNNLSKHKMSANLTMKFAENKIFLDGFTFYQDGNKVDFSNEKKRQGNLFSKYISNRTAIYFQYNIDNIDQLQSLANYAFEPKNTLMGEVQKHLIDEGFLDKLTGQIGYMMMEKLPNTAEDRVLILKTASPDAGLAALKNFSLKLHQGDSSQLLSDYYKDQELFVIDQPEFPAHLLNGQFLGFPRTYISKYDDMLVLGNSLRAIKVFVDDIHNDNTWGRSLNQKRFLDGISKNAGFNFIVNIPRFWPSLIELSSPQWKALFQKYAPQLKSIDLMALQLSEVGDDQYINLELGYNLAPIKSVQDIVLSESLGLQFKAPLVYGPKPLENFNDRSTDFLVQDETNAIHFFNDEGERIFEAPLNGRILTDVFQIDYYKNGKLQLIFATKDLIYGFDRLGNELPGYPIRLPEGVELTHMNLIDYNNSRNYRYFLSSNSGDLFLLDKKGSFLDGWDPRPTSGKLATGPAHHRLSGVGDFMLALCRNGELYVMNRRGELQTGAPVNLGEGVASDYALIQHAGQGETQLVTITAEGEVIRVNFRGELTYRNQLLRPDKNTRFSLVKDQAGDRYFFVIQEYNKISVLNSEEEVVFEKNMASEELDFQFFSFGNDKNIFVVIDRIQEFIYLYNLKGELLNTRPLNGRDKIEIKYSGSKNEYTIYTIHGNSFSAYKLPL</sequence>
<accession>A0A918URI4</accession>
<dbReference type="EMBL" id="BMWX01000003">
    <property type="protein sequence ID" value="GGZ28395.1"/>
    <property type="molecule type" value="Genomic_DNA"/>
</dbReference>
<comment type="caution">
    <text evidence="1">The sequence shown here is derived from an EMBL/GenBank/DDBJ whole genome shotgun (WGS) entry which is preliminary data.</text>
</comment>
<dbReference type="InterPro" id="IPR021787">
    <property type="entry name" value="DUF3352"/>
</dbReference>
<dbReference type="AlphaFoldDB" id="A0A918URI4"/>
<organism evidence="1 2">
    <name type="scientific">Echinicola pacifica</name>
    <dbReference type="NCBI Taxonomy" id="346377"/>
    <lineage>
        <taxon>Bacteria</taxon>
        <taxon>Pseudomonadati</taxon>
        <taxon>Bacteroidota</taxon>
        <taxon>Cytophagia</taxon>
        <taxon>Cytophagales</taxon>
        <taxon>Cyclobacteriaceae</taxon>
        <taxon>Echinicola</taxon>
    </lineage>
</organism>
<proteinExistence type="predicted"/>
<keyword evidence="2" id="KW-1185">Reference proteome</keyword>
<dbReference type="Pfam" id="PF11832">
    <property type="entry name" value="DUF3352"/>
    <property type="match status" value="1"/>
</dbReference>
<dbReference type="SUPFAM" id="SSF101898">
    <property type="entry name" value="NHL repeat"/>
    <property type="match status" value="1"/>
</dbReference>
<name>A0A918URI4_9BACT</name>
<evidence type="ECO:0008006" key="3">
    <source>
        <dbReference type="Google" id="ProtNLM"/>
    </source>
</evidence>
<dbReference type="Proteomes" id="UP000619457">
    <property type="component" value="Unassembled WGS sequence"/>
</dbReference>
<reference evidence="1" key="2">
    <citation type="submission" date="2020-09" db="EMBL/GenBank/DDBJ databases">
        <authorList>
            <person name="Sun Q."/>
            <person name="Kim S."/>
        </authorList>
    </citation>
    <scope>NUCLEOTIDE SEQUENCE</scope>
    <source>
        <strain evidence="1">KCTC 12368</strain>
    </source>
</reference>
<reference evidence="1" key="1">
    <citation type="journal article" date="2014" name="Int. J. Syst. Evol. Microbiol.">
        <title>Complete genome sequence of Corynebacterium casei LMG S-19264T (=DSM 44701T), isolated from a smear-ripened cheese.</title>
        <authorList>
            <consortium name="US DOE Joint Genome Institute (JGI-PGF)"/>
            <person name="Walter F."/>
            <person name="Albersmeier A."/>
            <person name="Kalinowski J."/>
            <person name="Ruckert C."/>
        </authorList>
    </citation>
    <scope>NUCLEOTIDE SEQUENCE</scope>
    <source>
        <strain evidence="1">KCTC 12368</strain>
    </source>
</reference>
<evidence type="ECO:0000313" key="2">
    <source>
        <dbReference type="Proteomes" id="UP000619457"/>
    </source>
</evidence>
<dbReference type="RefSeq" id="WP_018472917.1">
    <property type="nucleotide sequence ID" value="NZ_BMWX01000003.1"/>
</dbReference>
<protein>
    <recommendedName>
        <fullName evidence="3">DUF3352 domain-containing protein</fullName>
    </recommendedName>
</protein>
<gene>
    <name evidence="1" type="ORF">GCM10007049_21700</name>
</gene>
<evidence type="ECO:0000313" key="1">
    <source>
        <dbReference type="EMBL" id="GGZ28395.1"/>
    </source>
</evidence>